<dbReference type="AlphaFoldDB" id="A0AAW0G3Y6"/>
<feature type="region of interest" description="Disordered" evidence="1">
    <location>
        <begin position="120"/>
        <end position="178"/>
    </location>
</feature>
<dbReference type="Proteomes" id="UP001385951">
    <property type="component" value="Unassembled WGS sequence"/>
</dbReference>
<protein>
    <submittedName>
        <fullName evidence="2">Uncharacterized protein</fullName>
    </submittedName>
</protein>
<evidence type="ECO:0000256" key="1">
    <source>
        <dbReference type="SAM" id="MobiDB-lite"/>
    </source>
</evidence>
<organism evidence="2 3">
    <name type="scientific">Cerrena zonata</name>
    <dbReference type="NCBI Taxonomy" id="2478898"/>
    <lineage>
        <taxon>Eukaryota</taxon>
        <taxon>Fungi</taxon>
        <taxon>Dikarya</taxon>
        <taxon>Basidiomycota</taxon>
        <taxon>Agaricomycotina</taxon>
        <taxon>Agaricomycetes</taxon>
        <taxon>Polyporales</taxon>
        <taxon>Cerrenaceae</taxon>
        <taxon>Cerrena</taxon>
    </lineage>
</organism>
<keyword evidence="3" id="KW-1185">Reference proteome</keyword>
<reference evidence="2 3" key="1">
    <citation type="submission" date="2022-09" db="EMBL/GenBank/DDBJ databases">
        <authorList>
            <person name="Palmer J.M."/>
        </authorList>
    </citation>
    <scope>NUCLEOTIDE SEQUENCE [LARGE SCALE GENOMIC DNA]</scope>
    <source>
        <strain evidence="2 3">DSM 7382</strain>
    </source>
</reference>
<evidence type="ECO:0000313" key="3">
    <source>
        <dbReference type="Proteomes" id="UP001385951"/>
    </source>
</evidence>
<sequence length="178" mass="19906">MPMALLTSKTEKPFQSKYILSVFAGHYRSIEGSLREDIVYPRGALALAILAVQVAFQSFETGSFVAGPQFNEANYLPEFQIHKENVADLLKPSVRHRFDTIISRAKVFVVPRGTRTLPQRELPNIRRAPQIHQASSPPPKPKEIGDPDQPPSSQFNLESENASLDGLMTMDDDDDDNE</sequence>
<feature type="compositionally biased region" description="Polar residues" evidence="1">
    <location>
        <begin position="151"/>
        <end position="162"/>
    </location>
</feature>
<comment type="caution">
    <text evidence="2">The sequence shown here is derived from an EMBL/GenBank/DDBJ whole genome shotgun (WGS) entry which is preliminary data.</text>
</comment>
<gene>
    <name evidence="2" type="ORF">QCA50_012591</name>
</gene>
<evidence type="ECO:0000313" key="2">
    <source>
        <dbReference type="EMBL" id="KAK7684267.1"/>
    </source>
</evidence>
<proteinExistence type="predicted"/>
<accession>A0AAW0G3Y6</accession>
<dbReference type="EMBL" id="JASBNA010000026">
    <property type="protein sequence ID" value="KAK7684267.1"/>
    <property type="molecule type" value="Genomic_DNA"/>
</dbReference>
<name>A0AAW0G3Y6_9APHY</name>